<reference evidence="12" key="1">
    <citation type="submission" date="2015-11" db="EMBL/GenBank/DDBJ databases">
        <authorList>
            <consortium name="International Coturnix japonica Genome Analysis Consortium"/>
            <person name="Warren W."/>
            <person name="Burt D.W."/>
            <person name="Antin P.B."/>
            <person name="Lanford R."/>
            <person name="Gros J."/>
            <person name="Wilson R.K."/>
        </authorList>
    </citation>
    <scope>NUCLEOTIDE SEQUENCE [LARGE SCALE GENOMIC DNA]</scope>
</reference>
<dbReference type="Gene3D" id="6.10.250.1710">
    <property type="match status" value="1"/>
</dbReference>
<proteinExistence type="inferred from homology"/>
<dbReference type="GO" id="GO:0032511">
    <property type="term" value="P:late endosome to vacuole transport via multivesicular body sorting pathway"/>
    <property type="evidence" value="ECO:0007669"/>
    <property type="project" value="TreeGrafter"/>
</dbReference>
<sequence length="280" mass="31050">MSGLLGKLFGAGAGGKGAGKGPSPQEAIQRLRDTEEMLSKKQEFLEKKIEQELAAARKHGTKNKRAALQALKRKKRYEKQLAQIDGTLSTIEFQREALENANTNTEVLKNMGFAAKAMKAAHDNMDIDKVDELMQDIAEQQELADEISTAISKPVGFGEEFDEDELMAELEELEQEELDKNLLEISGPETVPLPNVPSISIPSKPAKKKEEEEDDDMKELEICDDQWKNHCCLHALLGPCRRWGQDLCTPVQEGRDGDPCARNSGLGDCPEGQTEAEHCF</sequence>
<evidence type="ECO:0000256" key="7">
    <source>
        <dbReference type="ARBA" id="ARBA00022927"/>
    </source>
</evidence>
<dbReference type="GO" id="GO:0000815">
    <property type="term" value="C:ESCRT III complex"/>
    <property type="evidence" value="ECO:0007669"/>
    <property type="project" value="TreeGrafter"/>
</dbReference>
<feature type="region of interest" description="Disordered" evidence="11">
    <location>
        <begin position="187"/>
        <end position="214"/>
    </location>
</feature>
<evidence type="ECO:0000313" key="13">
    <source>
        <dbReference type="Proteomes" id="UP000694412"/>
    </source>
</evidence>
<dbReference type="Gene3D" id="1.10.287.1060">
    <property type="entry name" value="ESAT-6-like"/>
    <property type="match status" value="1"/>
</dbReference>
<evidence type="ECO:0000256" key="5">
    <source>
        <dbReference type="ARBA" id="ARBA00022490"/>
    </source>
</evidence>
<feature type="coiled-coil region" evidence="10">
    <location>
        <begin position="91"/>
        <end position="183"/>
    </location>
</feature>
<evidence type="ECO:0000256" key="2">
    <source>
        <dbReference type="ARBA" id="ARBA00004633"/>
    </source>
</evidence>
<dbReference type="PANTHER" id="PTHR22761">
    <property type="entry name" value="CHARGED MULTIVESICULAR BODY PROTEIN"/>
    <property type="match status" value="1"/>
</dbReference>
<evidence type="ECO:0000256" key="9">
    <source>
        <dbReference type="ARBA" id="ARBA00023136"/>
    </source>
</evidence>
<dbReference type="PANTHER" id="PTHR22761:SF4">
    <property type="entry name" value="CHARGED MULTIVESICULAR BODY PROTEIN 4B"/>
    <property type="match status" value="1"/>
</dbReference>
<dbReference type="Pfam" id="PF03357">
    <property type="entry name" value="Snf7"/>
    <property type="match status" value="1"/>
</dbReference>
<dbReference type="GO" id="GO:0006900">
    <property type="term" value="P:vesicle budding from membrane"/>
    <property type="evidence" value="ECO:0007669"/>
    <property type="project" value="TreeGrafter"/>
</dbReference>
<evidence type="ECO:0000256" key="3">
    <source>
        <dbReference type="ARBA" id="ARBA00006190"/>
    </source>
</evidence>
<keyword evidence="4" id="KW-0813">Transport</keyword>
<dbReference type="FunFam" id="1.10.287.1060:FF:000001">
    <property type="entry name" value="Charged multivesicular body protein 4b"/>
    <property type="match status" value="1"/>
</dbReference>
<evidence type="ECO:0000256" key="8">
    <source>
        <dbReference type="ARBA" id="ARBA00023054"/>
    </source>
</evidence>
<keyword evidence="5" id="KW-0963">Cytoplasm</keyword>
<reference evidence="12" key="3">
    <citation type="submission" date="2025-09" db="UniProtKB">
        <authorList>
            <consortium name="Ensembl"/>
        </authorList>
    </citation>
    <scope>IDENTIFICATION</scope>
</reference>
<dbReference type="GO" id="GO:0031902">
    <property type="term" value="C:late endosome membrane"/>
    <property type="evidence" value="ECO:0007669"/>
    <property type="project" value="UniProtKB-SubCell"/>
</dbReference>
<dbReference type="GO" id="GO:0009898">
    <property type="term" value="C:cytoplasmic side of plasma membrane"/>
    <property type="evidence" value="ECO:0007669"/>
    <property type="project" value="TreeGrafter"/>
</dbReference>
<name>A0A8C2UEG9_COTJA</name>
<feature type="region of interest" description="Disordered" evidence="11">
    <location>
        <begin position="254"/>
        <end position="280"/>
    </location>
</feature>
<protein>
    <submittedName>
        <fullName evidence="12">Charged multivesicular body protein 4B</fullName>
    </submittedName>
</protein>
<dbReference type="InterPro" id="IPR005024">
    <property type="entry name" value="Snf7_fam"/>
</dbReference>
<accession>A0A8C2UEG9</accession>
<gene>
    <name evidence="12" type="primary">CHMP4B</name>
</gene>
<comment type="subcellular location">
    <subcellularLocation>
        <location evidence="1">Cytoplasm</location>
        <location evidence="1">Cytosol</location>
    </subcellularLocation>
    <subcellularLocation>
        <location evidence="2">Late endosome membrane</location>
        <topology evidence="2">Peripheral membrane protein</topology>
    </subcellularLocation>
</comment>
<dbReference type="GO" id="GO:0005771">
    <property type="term" value="C:multivesicular body"/>
    <property type="evidence" value="ECO:0007669"/>
    <property type="project" value="TreeGrafter"/>
</dbReference>
<dbReference type="GeneTree" id="ENSGT00940000154663"/>
<evidence type="ECO:0000256" key="4">
    <source>
        <dbReference type="ARBA" id="ARBA00022448"/>
    </source>
</evidence>
<comment type="similarity">
    <text evidence="3">Belongs to the SNF7 family.</text>
</comment>
<evidence type="ECO:0000256" key="1">
    <source>
        <dbReference type="ARBA" id="ARBA00004514"/>
    </source>
</evidence>
<dbReference type="GO" id="GO:0005829">
    <property type="term" value="C:cytosol"/>
    <property type="evidence" value="ECO:0007669"/>
    <property type="project" value="UniProtKB-SubCell"/>
</dbReference>
<evidence type="ECO:0000256" key="10">
    <source>
        <dbReference type="SAM" id="Coils"/>
    </source>
</evidence>
<evidence type="ECO:0000256" key="11">
    <source>
        <dbReference type="SAM" id="MobiDB-lite"/>
    </source>
</evidence>
<dbReference type="GO" id="GO:0015031">
    <property type="term" value="P:protein transport"/>
    <property type="evidence" value="ECO:0007669"/>
    <property type="project" value="UniProtKB-KW"/>
</dbReference>
<dbReference type="Proteomes" id="UP000694412">
    <property type="component" value="Chromosome 20"/>
</dbReference>
<keyword evidence="6" id="KW-0967">Endosome</keyword>
<dbReference type="Ensembl" id="ENSCJPT00005036035.1">
    <property type="protein sequence ID" value="ENSCJPP00005026583.1"/>
    <property type="gene ID" value="ENSCJPG00005020680.1"/>
</dbReference>
<keyword evidence="7" id="KW-0653">Protein transport</keyword>
<organism evidence="12 13">
    <name type="scientific">Coturnix japonica</name>
    <name type="common">Japanese quail</name>
    <name type="synonym">Coturnix coturnix japonica</name>
    <dbReference type="NCBI Taxonomy" id="93934"/>
    <lineage>
        <taxon>Eukaryota</taxon>
        <taxon>Metazoa</taxon>
        <taxon>Chordata</taxon>
        <taxon>Craniata</taxon>
        <taxon>Vertebrata</taxon>
        <taxon>Euteleostomi</taxon>
        <taxon>Archelosauria</taxon>
        <taxon>Archosauria</taxon>
        <taxon>Dinosauria</taxon>
        <taxon>Saurischia</taxon>
        <taxon>Theropoda</taxon>
        <taxon>Coelurosauria</taxon>
        <taxon>Aves</taxon>
        <taxon>Neognathae</taxon>
        <taxon>Galloanserae</taxon>
        <taxon>Galliformes</taxon>
        <taxon>Phasianidae</taxon>
        <taxon>Perdicinae</taxon>
        <taxon>Coturnix</taxon>
    </lineage>
</organism>
<keyword evidence="9" id="KW-0472">Membrane</keyword>
<evidence type="ECO:0000256" key="6">
    <source>
        <dbReference type="ARBA" id="ARBA00022753"/>
    </source>
</evidence>
<keyword evidence="13" id="KW-1185">Reference proteome</keyword>
<evidence type="ECO:0000313" key="12">
    <source>
        <dbReference type="Ensembl" id="ENSCJPP00005026583.1"/>
    </source>
</evidence>
<dbReference type="AlphaFoldDB" id="A0A8C2UEG9"/>
<keyword evidence="8 10" id="KW-0175">Coiled coil</keyword>
<dbReference type="GO" id="GO:0010506">
    <property type="term" value="P:regulation of autophagy"/>
    <property type="evidence" value="ECO:0007669"/>
    <property type="project" value="Ensembl"/>
</dbReference>
<reference evidence="12" key="2">
    <citation type="submission" date="2025-08" db="UniProtKB">
        <authorList>
            <consortium name="Ensembl"/>
        </authorList>
    </citation>
    <scope>IDENTIFICATION</scope>
</reference>
<dbReference type="GO" id="GO:0005634">
    <property type="term" value="C:nucleus"/>
    <property type="evidence" value="ECO:0007669"/>
    <property type="project" value="Ensembl"/>
</dbReference>